<name>A0ABN0QLX2_MYCUL</name>
<evidence type="ECO:0000313" key="2">
    <source>
        <dbReference type="EMBL" id="EUA85639.1"/>
    </source>
</evidence>
<evidence type="ECO:0000256" key="1">
    <source>
        <dbReference type="SAM" id="MobiDB-lite"/>
    </source>
</evidence>
<keyword evidence="3" id="KW-1185">Reference proteome</keyword>
<comment type="caution">
    <text evidence="2">The sequence shown here is derived from an EMBL/GenBank/DDBJ whole genome shotgun (WGS) entry which is preliminary data.</text>
</comment>
<organism evidence="2 3">
    <name type="scientific">Mycobacterium ulcerans str. Harvey</name>
    <dbReference type="NCBI Taxonomy" id="1299332"/>
    <lineage>
        <taxon>Bacteria</taxon>
        <taxon>Bacillati</taxon>
        <taxon>Actinomycetota</taxon>
        <taxon>Actinomycetes</taxon>
        <taxon>Mycobacteriales</taxon>
        <taxon>Mycobacteriaceae</taxon>
        <taxon>Mycobacterium</taxon>
        <taxon>Mycobacterium ulcerans group</taxon>
    </lineage>
</organism>
<dbReference type="EMBL" id="JAOL01000189">
    <property type="protein sequence ID" value="EUA85639.1"/>
    <property type="molecule type" value="Genomic_DNA"/>
</dbReference>
<evidence type="ECO:0000313" key="3">
    <source>
        <dbReference type="Proteomes" id="UP000020681"/>
    </source>
</evidence>
<feature type="compositionally biased region" description="Basic and acidic residues" evidence="1">
    <location>
        <begin position="46"/>
        <end position="56"/>
    </location>
</feature>
<feature type="region of interest" description="Disordered" evidence="1">
    <location>
        <begin position="1"/>
        <end position="56"/>
    </location>
</feature>
<reference evidence="2 3" key="1">
    <citation type="submission" date="2014-01" db="EMBL/GenBank/DDBJ databases">
        <authorList>
            <person name="Dobos K."/>
            <person name="Lenaerts A."/>
            <person name="Ordway D."/>
            <person name="DeGroote M.A."/>
            <person name="Parker T."/>
            <person name="Sizemore C."/>
            <person name="Tallon L.J."/>
            <person name="Sadzewicz L.K."/>
            <person name="Sengamalay N."/>
            <person name="Fraser C.M."/>
            <person name="Hine E."/>
            <person name="Shefchek K.A."/>
            <person name="Das S.P."/>
            <person name="Tettelin H."/>
        </authorList>
    </citation>
    <scope>NUCLEOTIDE SEQUENCE [LARGE SCALE GENOMIC DNA]</scope>
    <source>
        <strain evidence="2 3">Harvey</strain>
    </source>
</reference>
<dbReference type="Proteomes" id="UP000020681">
    <property type="component" value="Unassembled WGS sequence"/>
</dbReference>
<protein>
    <submittedName>
        <fullName evidence="2">Non-ribosomal peptide synthetase domain protein</fullName>
    </submittedName>
</protein>
<sequence length="56" mass="6147">MKRPRWPKHYGDKPTPCSASSPPRPARVGVRKAPAVPPGRGQGRPARVDRPLRPSL</sequence>
<proteinExistence type="predicted"/>
<accession>A0ABN0QLX2</accession>
<gene>
    <name evidence="2" type="ORF">I551_7916</name>
</gene>